<organism evidence="2 3">
    <name type="scientific">Micromonospora lupini str. Lupac 08</name>
    <dbReference type="NCBI Taxonomy" id="1150864"/>
    <lineage>
        <taxon>Bacteria</taxon>
        <taxon>Bacillati</taxon>
        <taxon>Actinomycetota</taxon>
        <taxon>Actinomycetes</taxon>
        <taxon>Micromonosporales</taxon>
        <taxon>Micromonosporaceae</taxon>
        <taxon>Micromonospora</taxon>
    </lineage>
</organism>
<dbReference type="RefSeq" id="WP_007460834.1">
    <property type="nucleotide sequence ID" value="NZ_HF570108.1"/>
</dbReference>
<comment type="caution">
    <text evidence="2">The sequence shown here is derived from an EMBL/GenBank/DDBJ whole genome shotgun (WGS) entry which is preliminary data.</text>
</comment>
<evidence type="ECO:0000313" key="3">
    <source>
        <dbReference type="Proteomes" id="UP000003448"/>
    </source>
</evidence>
<gene>
    <name evidence="2" type="ORF">MILUP08_43941</name>
</gene>
<dbReference type="OrthoDB" id="3824918at2"/>
<dbReference type="AlphaFoldDB" id="I0L5C8"/>
<evidence type="ECO:0000256" key="1">
    <source>
        <dbReference type="SAM" id="Phobius"/>
    </source>
</evidence>
<name>I0L5C8_9ACTN</name>
<keyword evidence="1" id="KW-0472">Membrane</keyword>
<feature type="transmembrane region" description="Helical" evidence="1">
    <location>
        <begin position="42"/>
        <end position="59"/>
    </location>
</feature>
<accession>I0L5C8</accession>
<keyword evidence="1" id="KW-0812">Transmembrane</keyword>
<dbReference type="EMBL" id="CAIE01000031">
    <property type="protein sequence ID" value="CCH19025.1"/>
    <property type="molecule type" value="Genomic_DNA"/>
</dbReference>
<sequence length="167" mass="18346">MELERNWKPYAKGPALLVLAVVLAFSPEILSAMGREFTFGNWVGYVMALLALIGGLGAVRESRQAFAVRIGEQGINWTRGEATVDFAWSDVTRVAVEKKPNAGKLEKPSILTVWVADQTERALSPDIELTGLRGYHVADLKSTKQSRDQVEAALRQYGGDRYPAPAN</sequence>
<evidence type="ECO:0000313" key="2">
    <source>
        <dbReference type="EMBL" id="CCH19025.1"/>
    </source>
</evidence>
<dbReference type="Proteomes" id="UP000003448">
    <property type="component" value="Unassembled WGS sequence"/>
</dbReference>
<keyword evidence="1" id="KW-1133">Transmembrane helix</keyword>
<keyword evidence="3" id="KW-1185">Reference proteome</keyword>
<protein>
    <submittedName>
        <fullName evidence="2">Uncharacterized protein</fullName>
    </submittedName>
</protein>
<reference evidence="3" key="1">
    <citation type="journal article" date="2012" name="J. Bacteriol.">
        <title>Genome Sequence of Micromonospora lupini Lupac 08, Isolated from Root Nodules of Lupinus angustifolius.</title>
        <authorList>
            <person name="Alonso-Vega P."/>
            <person name="Normand P."/>
            <person name="Bacigalupe R."/>
            <person name="Pujic P."/>
            <person name="Lajus A."/>
            <person name="Vallenet D."/>
            <person name="Carro L."/>
            <person name="Coll P."/>
            <person name="Trujillo M.E."/>
        </authorList>
    </citation>
    <scope>NUCLEOTIDE SEQUENCE [LARGE SCALE GENOMIC DNA]</scope>
    <source>
        <strain evidence="3">Lupac 08</strain>
    </source>
</reference>
<dbReference type="STRING" id="1150864.MILUP08_43941"/>
<proteinExistence type="predicted"/>